<keyword evidence="2" id="KW-1185">Reference proteome</keyword>
<dbReference type="OrthoDB" id="5292641at2759"/>
<comment type="caution">
    <text evidence="1">The sequence shown here is derived from an EMBL/GenBank/DDBJ whole genome shotgun (WGS) entry which is preliminary data.</text>
</comment>
<dbReference type="EMBL" id="AQGS01000631">
    <property type="protein sequence ID" value="EPS37589.1"/>
    <property type="molecule type" value="Genomic_DNA"/>
</dbReference>
<name>S8A474_DACHA</name>
<dbReference type="OMA" id="AISHAYI"/>
<sequence>MGLLGCSPTKPLGSDTRRPLVFVRSQATGQSAVASDLAIQVELADNPFAGAAISHAYIKDCPTTWEDVPHISGTTYSCPPPTRATLTSAENSLYDSGYGTASLPPSIHSPLTGSSAPKLELNGTNNVAIVDTPSIEGVKFLSEAEFFGEDTNGNELSFPKARKPAIVQSNLPYQIEESRSVGYTCSERSLPTSILPGLTTRRVCSKPSAYLLKHELSDNGVLLGEDGQIQSLFHAQKESYFRPLPYPPPISYHEHHHDSHLGIHQPTSAVRTTSFSQPLVDHGEHPPINPIQWIQQTMPQLKEDIIPTFDMGYYPDILCLPPRPSDVVVYFNSLCGAVAIPTDRQALIEDSIFIAAKLFDELDDCIFQMCDALNSKRLKSPNGDVVYKFVMERHNGKEVPNSGCTLDWSIGIKTCRKHLRQLQGLGYMHVMNKSKVEVVWKAITQYRNEWANCIFSGCMVEGWEASEEDMEVMKNYHSFNRELHRLIKSIEDDLTAISILENMANSFAAAIVKAEDKLRRIRHKFGIMGGDW</sequence>
<accession>S8A474</accession>
<protein>
    <submittedName>
        <fullName evidence="1">Uncharacterized protein</fullName>
    </submittedName>
</protein>
<organism evidence="1 2">
    <name type="scientific">Dactylellina haptotyla (strain CBS 200.50)</name>
    <name type="common">Nematode-trapping fungus</name>
    <name type="synonym">Monacrosporium haptotylum</name>
    <dbReference type="NCBI Taxonomy" id="1284197"/>
    <lineage>
        <taxon>Eukaryota</taxon>
        <taxon>Fungi</taxon>
        <taxon>Dikarya</taxon>
        <taxon>Ascomycota</taxon>
        <taxon>Pezizomycotina</taxon>
        <taxon>Orbiliomycetes</taxon>
        <taxon>Orbiliales</taxon>
        <taxon>Orbiliaceae</taxon>
        <taxon>Dactylellina</taxon>
    </lineage>
</organism>
<evidence type="ECO:0000313" key="1">
    <source>
        <dbReference type="EMBL" id="EPS37589.1"/>
    </source>
</evidence>
<proteinExistence type="predicted"/>
<dbReference type="AlphaFoldDB" id="S8A474"/>
<evidence type="ECO:0000313" key="2">
    <source>
        <dbReference type="Proteomes" id="UP000015100"/>
    </source>
</evidence>
<reference evidence="1 2" key="1">
    <citation type="journal article" date="2013" name="PLoS Genet.">
        <title>Genomic mechanisms accounting for the adaptation to parasitism in nematode-trapping fungi.</title>
        <authorList>
            <person name="Meerupati T."/>
            <person name="Andersson K.M."/>
            <person name="Friman E."/>
            <person name="Kumar D."/>
            <person name="Tunlid A."/>
            <person name="Ahren D."/>
        </authorList>
    </citation>
    <scope>NUCLEOTIDE SEQUENCE [LARGE SCALE GENOMIC DNA]</scope>
    <source>
        <strain evidence="1 2">CBS 200.50</strain>
    </source>
</reference>
<reference evidence="2" key="2">
    <citation type="submission" date="2013-04" db="EMBL/GenBank/DDBJ databases">
        <title>Genomic mechanisms accounting for the adaptation to parasitism in nematode-trapping fungi.</title>
        <authorList>
            <person name="Ahren D.G."/>
        </authorList>
    </citation>
    <scope>NUCLEOTIDE SEQUENCE [LARGE SCALE GENOMIC DNA]</scope>
    <source>
        <strain evidence="2">CBS 200.50</strain>
    </source>
</reference>
<gene>
    <name evidence="1" type="ORF">H072_8725</name>
</gene>
<dbReference type="HOGENOM" id="CLU_511925_0_0_1"/>
<dbReference type="Proteomes" id="UP000015100">
    <property type="component" value="Unassembled WGS sequence"/>
</dbReference>